<organism evidence="1 2">
    <name type="scientific">Halococcus dombrowskii</name>
    <dbReference type="NCBI Taxonomy" id="179637"/>
    <lineage>
        <taxon>Archaea</taxon>
        <taxon>Methanobacteriati</taxon>
        <taxon>Methanobacteriota</taxon>
        <taxon>Stenosarchaea group</taxon>
        <taxon>Halobacteria</taxon>
        <taxon>Halobacteriales</taxon>
        <taxon>Halococcaceae</taxon>
        <taxon>Halococcus</taxon>
    </lineage>
</organism>
<name>A0AAV3SD37_HALDO</name>
<protein>
    <recommendedName>
        <fullName evidence="3">Antibiotic ABC transporter permease</fullName>
    </recommendedName>
</protein>
<gene>
    <name evidence="1" type="ORF">GCM10008985_02770</name>
</gene>
<comment type="caution">
    <text evidence="1">The sequence shown here is derived from an EMBL/GenBank/DDBJ whole genome shotgun (WGS) entry which is preliminary data.</text>
</comment>
<evidence type="ECO:0008006" key="3">
    <source>
        <dbReference type="Google" id="ProtNLM"/>
    </source>
</evidence>
<dbReference type="Proteomes" id="UP001500962">
    <property type="component" value="Unassembled WGS sequence"/>
</dbReference>
<sequence>MNGFVSTDCDRMMTASQRRPTGLTGELLGKTLGYARERDYTGWDYGDGMSSRLLQALPVDNKWVNIAIQETIKRAPVNVRPLFLVEQRRNYKGTAMFTMANLAAHELDLDESSGVDYGREAHDLAEWLVEERTPGYAGFCGAHRHEIQHLDIKGLPSYPDMVSTAYAVRALLAAHDAGLDTGTVDYAETVRSVADFIDEDLEYEEIDDGARMKYVPTWSSEHYTLNAVALGGVTLLELGARFGGEHRERGEKLLDYVVSCQRPEGGWMYRDPPSASHLSMDNHHNGFIIESLLRHRELTGADRYAGVLDDALAFYREELFADDGAPNWDESNSYPRDINAAAQGIIVFSRAGEFAAAERIIDWVLGTLYAGDGKFRFRRERFFTRRVTLMRWCEAAMAYALATYLDQRASSA</sequence>
<reference evidence="1" key="2">
    <citation type="submission" date="2023-12" db="EMBL/GenBank/DDBJ databases">
        <authorList>
            <person name="Sun Q."/>
            <person name="Inoue M."/>
        </authorList>
    </citation>
    <scope>NUCLEOTIDE SEQUENCE</scope>
    <source>
        <strain evidence="1">JCM 12289</strain>
    </source>
</reference>
<proteinExistence type="predicted"/>
<dbReference type="EMBL" id="BAAADN010000002">
    <property type="protein sequence ID" value="GAA0450616.1"/>
    <property type="molecule type" value="Genomic_DNA"/>
</dbReference>
<dbReference type="InterPro" id="IPR008930">
    <property type="entry name" value="Terpenoid_cyclase/PrenylTrfase"/>
</dbReference>
<accession>A0AAV3SD37</accession>
<dbReference type="SUPFAM" id="SSF48239">
    <property type="entry name" value="Terpenoid cyclases/Protein prenyltransferases"/>
    <property type="match status" value="1"/>
</dbReference>
<dbReference type="AlphaFoldDB" id="A0AAV3SD37"/>
<evidence type="ECO:0000313" key="2">
    <source>
        <dbReference type="Proteomes" id="UP001500962"/>
    </source>
</evidence>
<reference evidence="1" key="1">
    <citation type="journal article" date="2014" name="Int. J. Syst. Evol. Microbiol.">
        <title>Complete genome sequence of Corynebacterium casei LMG S-19264T (=DSM 44701T), isolated from a smear-ripened cheese.</title>
        <authorList>
            <consortium name="US DOE Joint Genome Institute (JGI-PGF)"/>
            <person name="Walter F."/>
            <person name="Albersmeier A."/>
            <person name="Kalinowski J."/>
            <person name="Ruckert C."/>
        </authorList>
    </citation>
    <scope>NUCLEOTIDE SEQUENCE</scope>
    <source>
        <strain evidence="1">JCM 12289</strain>
    </source>
</reference>
<evidence type="ECO:0000313" key="1">
    <source>
        <dbReference type="EMBL" id="GAA0450616.1"/>
    </source>
</evidence>
<dbReference type="Gene3D" id="1.50.10.20">
    <property type="match status" value="1"/>
</dbReference>